<dbReference type="PANTHER" id="PTHR12385">
    <property type="entry name" value="CHOLINE TRANSPORTER-LIKE (SLC FAMILY 44)"/>
    <property type="match status" value="1"/>
</dbReference>
<evidence type="ECO:0000256" key="5">
    <source>
        <dbReference type="ARBA" id="ARBA00023136"/>
    </source>
</evidence>
<feature type="transmembrane region" description="Helical" evidence="6">
    <location>
        <begin position="352"/>
        <end position="384"/>
    </location>
</feature>
<proteinExistence type="inferred from homology"/>
<keyword evidence="3 6" id="KW-0812">Transmembrane</keyword>
<dbReference type="InterPro" id="IPR007603">
    <property type="entry name" value="Choline_transptr-like"/>
</dbReference>
<dbReference type="RefSeq" id="XP_050517149.1">
    <property type="nucleotide sequence ID" value="XM_050661192.1"/>
</dbReference>
<feature type="transmembrane region" description="Helical" evidence="6">
    <location>
        <begin position="190"/>
        <end position="211"/>
    </location>
</feature>
<feature type="transmembrane region" description="Helical" evidence="6">
    <location>
        <begin position="514"/>
        <end position="538"/>
    </location>
</feature>
<evidence type="ECO:0000313" key="7">
    <source>
        <dbReference type="EnsemblMetazoa" id="XP_050517149.1"/>
    </source>
</evidence>
<evidence type="ECO:0000256" key="4">
    <source>
        <dbReference type="ARBA" id="ARBA00022989"/>
    </source>
</evidence>
<comment type="subcellular location">
    <subcellularLocation>
        <location evidence="6">Cell membrane</location>
        <topology evidence="6">Multi-pass membrane protein</topology>
    </subcellularLocation>
    <subcellularLocation>
        <location evidence="1">Membrane</location>
        <topology evidence="1">Multi-pass membrane protein</topology>
    </subcellularLocation>
</comment>
<evidence type="ECO:0000256" key="3">
    <source>
        <dbReference type="ARBA" id="ARBA00022692"/>
    </source>
</evidence>
<keyword evidence="4 6" id="KW-1133">Transmembrane helix</keyword>
<feature type="transmembrane region" description="Helical" evidence="6">
    <location>
        <begin position="484"/>
        <end position="507"/>
    </location>
</feature>
<sequence length="603" mass="68217">MVYHLCRDLSFNKIMVYKNFELKGDKEDLSPGTMEGSLSKLGQPDEFIGMKNPSTNNFSCNTEIPERPENRKPTDQKFLIAFAVAVIILLPFLIYTLVYSDLDHYKGYDQCGNVCGQKNKKYDNWACSGEDNTNKPYLLYYTSVHNLEGERKCVERCEDGDYPGNGAYCTKITSSDDFGDGLSDYLNKHAGTIVFACFLSLGVGLIMLFLFKSATDVVVWVGLVGALFSGTIFVLRTWYVYFNFHHVMEERIGNVKYLKEVFLFAALVYTSYISIQWFLTVFRNQKIQLVIKLIKEATKAASDMPQLFFIPIITFLMAFLTLGLLAFTTYFMYSSGVLTELKPDFLYYKQNTAMQCAMIFNIFIAVWIIMSIFGVQYMVISGAVTKWYWSKNKRSLESPICSSARLVFKYHLGSVVFESLITLIALPINMFIGAFGFCLRIVSKNAYVLIAMHGTPFYKSGKKAAKVVSQNASSILSINFVGDFILGIAQGTIVQLSVLITLILTGFSADAPWFFLVVVYSIVVFVSFFVAFTCFSIFEAAVDTIFLCFCEDSLLNNGMERPYAMSRDLMEFVDHSMRVWKQDERFAPIMQGMDMGCAPISEA</sequence>
<keyword evidence="5 6" id="KW-0472">Membrane</keyword>
<evidence type="ECO:0000256" key="2">
    <source>
        <dbReference type="ARBA" id="ARBA00007168"/>
    </source>
</evidence>
<protein>
    <recommendedName>
        <fullName evidence="6">Choline transporter-like protein</fullName>
    </recommendedName>
</protein>
<evidence type="ECO:0000256" key="6">
    <source>
        <dbReference type="RuleBase" id="RU368066"/>
    </source>
</evidence>
<feature type="transmembrane region" description="Helical" evidence="6">
    <location>
        <begin position="261"/>
        <end position="282"/>
    </location>
</feature>
<dbReference type="Proteomes" id="UP001652700">
    <property type="component" value="Unplaced"/>
</dbReference>
<feature type="transmembrane region" description="Helical" evidence="6">
    <location>
        <begin position="78"/>
        <end position="98"/>
    </location>
</feature>
<dbReference type="GeneID" id="126891866"/>
<feature type="transmembrane region" description="Helical" evidence="6">
    <location>
        <begin position="415"/>
        <end position="442"/>
    </location>
</feature>
<feature type="transmembrane region" description="Helical" evidence="6">
    <location>
        <begin position="307"/>
        <end position="332"/>
    </location>
</feature>
<comment type="function">
    <text evidence="6">Choline transporter.</text>
</comment>
<name>A0ABM5L3Y4_DIAVI</name>
<accession>A0ABM5L3Y4</accession>
<dbReference type="EnsemblMetazoa" id="XM_050661192.1">
    <property type="protein sequence ID" value="XP_050517149.1"/>
    <property type="gene ID" value="LOC126891866"/>
</dbReference>
<dbReference type="Pfam" id="PF04515">
    <property type="entry name" value="Choline_transpo"/>
    <property type="match status" value="1"/>
</dbReference>
<organism evidence="7 8">
    <name type="scientific">Diabrotica virgifera virgifera</name>
    <name type="common">western corn rootworm</name>
    <dbReference type="NCBI Taxonomy" id="50390"/>
    <lineage>
        <taxon>Eukaryota</taxon>
        <taxon>Metazoa</taxon>
        <taxon>Ecdysozoa</taxon>
        <taxon>Arthropoda</taxon>
        <taxon>Hexapoda</taxon>
        <taxon>Insecta</taxon>
        <taxon>Pterygota</taxon>
        <taxon>Neoptera</taxon>
        <taxon>Endopterygota</taxon>
        <taxon>Coleoptera</taxon>
        <taxon>Polyphaga</taxon>
        <taxon>Cucujiformia</taxon>
        <taxon>Chrysomeloidea</taxon>
        <taxon>Chrysomelidae</taxon>
        <taxon>Galerucinae</taxon>
        <taxon>Diabroticina</taxon>
        <taxon>Diabroticites</taxon>
        <taxon>Diabrotica</taxon>
    </lineage>
</organism>
<keyword evidence="8" id="KW-1185">Reference proteome</keyword>
<reference evidence="7" key="1">
    <citation type="submission" date="2025-05" db="UniProtKB">
        <authorList>
            <consortium name="EnsemblMetazoa"/>
        </authorList>
    </citation>
    <scope>IDENTIFICATION</scope>
</reference>
<comment type="similarity">
    <text evidence="2 6">Belongs to the CTL (choline transporter-like) family.</text>
</comment>
<evidence type="ECO:0000256" key="1">
    <source>
        <dbReference type="ARBA" id="ARBA00004141"/>
    </source>
</evidence>
<feature type="transmembrane region" description="Helical" evidence="6">
    <location>
        <begin position="218"/>
        <end position="241"/>
    </location>
</feature>
<dbReference type="PANTHER" id="PTHR12385:SF96">
    <property type="entry name" value="CHOLINE TRANSPORTER-LIKE PROTEIN"/>
    <property type="match status" value="1"/>
</dbReference>
<evidence type="ECO:0000313" key="8">
    <source>
        <dbReference type="Proteomes" id="UP001652700"/>
    </source>
</evidence>